<reference evidence="2" key="1">
    <citation type="submission" date="2018-05" db="EMBL/GenBank/DDBJ databases">
        <authorList>
            <person name="Lanie J.A."/>
            <person name="Ng W.-L."/>
            <person name="Kazmierczak K.M."/>
            <person name="Andrzejewski T.M."/>
            <person name="Davidsen T.M."/>
            <person name="Wayne K.J."/>
            <person name="Tettelin H."/>
            <person name="Glass J.I."/>
            <person name="Rusch D."/>
            <person name="Podicherti R."/>
            <person name="Tsui H.-C.T."/>
            <person name="Winkler M.E."/>
        </authorList>
    </citation>
    <scope>NUCLEOTIDE SEQUENCE</scope>
</reference>
<sequence>MYRVILTFLFIFHISAELCACRIWAVIAKNDLVLNMANDEELEFASYQLGALYDQSQYNQDGWAVIRYGINLDPASEIIFRSELPANQDSLNYWTNMSTIFSEQSESIGIAHIRTATSGASLIPNPHPWLFQDSKTYSFVHNGGASKELLYDLITNNGSDESWLEQHPPQTFGNGDWRDNGWNSVVDSELIMLLIMKQINIFDDVLVGLESAFSMMLEGGISPYMLNSVFS</sequence>
<name>A0A382NY75_9ZZZZ</name>
<feature type="domain" description="Glutamine amidotransferase type-2" evidence="1">
    <location>
        <begin position="21"/>
        <end position="231"/>
    </location>
</feature>
<dbReference type="InterPro" id="IPR017932">
    <property type="entry name" value="GATase_2_dom"/>
</dbReference>
<dbReference type="Gene3D" id="3.60.20.10">
    <property type="entry name" value="Glutamine Phosphoribosylpyrophosphate, subunit 1, domain 1"/>
    <property type="match status" value="1"/>
</dbReference>
<feature type="non-terminal residue" evidence="2">
    <location>
        <position position="231"/>
    </location>
</feature>
<dbReference type="PROSITE" id="PS51278">
    <property type="entry name" value="GATASE_TYPE_2"/>
    <property type="match status" value="1"/>
</dbReference>
<dbReference type="EMBL" id="UINC01103220">
    <property type="protein sequence ID" value="SVC65438.1"/>
    <property type="molecule type" value="Genomic_DNA"/>
</dbReference>
<dbReference type="SUPFAM" id="SSF56235">
    <property type="entry name" value="N-terminal nucleophile aminohydrolases (Ntn hydrolases)"/>
    <property type="match status" value="1"/>
</dbReference>
<gene>
    <name evidence="2" type="ORF">METZ01_LOCUS318292</name>
</gene>
<evidence type="ECO:0000313" key="2">
    <source>
        <dbReference type="EMBL" id="SVC65438.1"/>
    </source>
</evidence>
<protein>
    <recommendedName>
        <fullName evidence="1">Glutamine amidotransferase type-2 domain-containing protein</fullName>
    </recommendedName>
</protein>
<dbReference type="InterPro" id="IPR029055">
    <property type="entry name" value="Ntn_hydrolases_N"/>
</dbReference>
<dbReference type="AlphaFoldDB" id="A0A382NY75"/>
<proteinExistence type="predicted"/>
<accession>A0A382NY75</accession>
<evidence type="ECO:0000259" key="1">
    <source>
        <dbReference type="PROSITE" id="PS51278"/>
    </source>
</evidence>
<organism evidence="2">
    <name type="scientific">marine metagenome</name>
    <dbReference type="NCBI Taxonomy" id="408172"/>
    <lineage>
        <taxon>unclassified sequences</taxon>
        <taxon>metagenomes</taxon>
        <taxon>ecological metagenomes</taxon>
    </lineage>
</organism>